<reference evidence="5 6" key="1">
    <citation type="submission" date="2022-05" db="EMBL/GenBank/DDBJ databases">
        <authorList>
            <consortium name="Genoscope - CEA"/>
            <person name="William W."/>
        </authorList>
    </citation>
    <scope>NUCLEOTIDE SEQUENCE [LARGE SCALE GENOMIC DNA]</scope>
</reference>
<dbReference type="SMART" id="SM00060">
    <property type="entry name" value="FN3"/>
    <property type="match status" value="1"/>
</dbReference>
<sequence length="347" mass="39118">MNFFVCSQIKAIGLFVTLFAYATSQDTGTFSTKPKDKEVFVGKDVQFDWEYVKEDVQDIQFGVVIKNNNVAILVMTDNGTKQNNLHKDVEWVRDRVEIVPGKRASFKIRNLEMEDSRTFFCQIRYGNHGITESDEVKLSVVDLLIDKSASDVSKESWLNNKISVVCAVKIPEGDTAMFSWMHIPSNTTVPKGWHDDTASKSYLQMVTKEDVEFETLQCQAKNKHTVKYHAVNVKKLTPPSPPRNLKTQTVFDEAAIYIQLKWDPPSTDGGTEIKRYVIQYVAKGLSWKSPNKAETTSTEYSGLRLPNGKYNARVRAQNKAGLGPPSNEVIIDLGKSILLTLYGVYQG</sequence>
<evidence type="ECO:0000256" key="1">
    <source>
        <dbReference type="ARBA" id="ARBA00022737"/>
    </source>
</evidence>
<dbReference type="CDD" id="cd00063">
    <property type="entry name" value="FN3"/>
    <property type="match status" value="1"/>
</dbReference>
<feature type="chain" id="PRO_5043471322" evidence="2">
    <location>
        <begin position="25"/>
        <end position="347"/>
    </location>
</feature>
<keyword evidence="2" id="KW-0732">Signal</keyword>
<feature type="domain" description="Fibronectin type-III" evidence="4">
    <location>
        <begin position="241"/>
        <end position="336"/>
    </location>
</feature>
<protein>
    <submittedName>
        <fullName evidence="5">Uncharacterized protein</fullName>
    </submittedName>
</protein>
<evidence type="ECO:0000259" key="4">
    <source>
        <dbReference type="PROSITE" id="PS50853"/>
    </source>
</evidence>
<accession>A0AAU9WZ71</accession>
<dbReference type="PROSITE" id="PS50853">
    <property type="entry name" value="FN3"/>
    <property type="match status" value="1"/>
</dbReference>
<keyword evidence="6" id="KW-1185">Reference proteome</keyword>
<dbReference type="InterPro" id="IPR003961">
    <property type="entry name" value="FN3_dom"/>
</dbReference>
<comment type="caution">
    <text evidence="5">The sequence shown here is derived from an EMBL/GenBank/DDBJ whole genome shotgun (WGS) entry which is preliminary data.</text>
</comment>
<evidence type="ECO:0000259" key="3">
    <source>
        <dbReference type="PROSITE" id="PS50835"/>
    </source>
</evidence>
<organism evidence="5 6">
    <name type="scientific">Pocillopora meandrina</name>
    <dbReference type="NCBI Taxonomy" id="46732"/>
    <lineage>
        <taxon>Eukaryota</taxon>
        <taxon>Metazoa</taxon>
        <taxon>Cnidaria</taxon>
        <taxon>Anthozoa</taxon>
        <taxon>Hexacorallia</taxon>
        <taxon>Scleractinia</taxon>
        <taxon>Astrocoeniina</taxon>
        <taxon>Pocilloporidae</taxon>
        <taxon>Pocillopora</taxon>
    </lineage>
</organism>
<dbReference type="Gene3D" id="2.60.40.10">
    <property type="entry name" value="Immunoglobulins"/>
    <property type="match status" value="2"/>
</dbReference>
<dbReference type="InterPro" id="IPR036116">
    <property type="entry name" value="FN3_sf"/>
</dbReference>
<dbReference type="PANTHER" id="PTHR13817">
    <property type="entry name" value="TITIN"/>
    <property type="match status" value="1"/>
</dbReference>
<feature type="domain" description="Ig-like" evidence="3">
    <location>
        <begin position="89"/>
        <end position="137"/>
    </location>
</feature>
<evidence type="ECO:0000256" key="2">
    <source>
        <dbReference type="SAM" id="SignalP"/>
    </source>
</evidence>
<keyword evidence="1" id="KW-0677">Repeat</keyword>
<dbReference type="AlphaFoldDB" id="A0AAU9WZ71"/>
<dbReference type="SUPFAM" id="SSF49265">
    <property type="entry name" value="Fibronectin type III"/>
    <property type="match status" value="1"/>
</dbReference>
<name>A0AAU9WZ71_9CNID</name>
<evidence type="ECO:0000313" key="6">
    <source>
        <dbReference type="Proteomes" id="UP001159428"/>
    </source>
</evidence>
<dbReference type="InterPro" id="IPR013783">
    <property type="entry name" value="Ig-like_fold"/>
</dbReference>
<dbReference type="PANTHER" id="PTHR13817:SF73">
    <property type="entry name" value="FIBRONECTIN TYPE-III DOMAIN-CONTAINING PROTEIN"/>
    <property type="match status" value="1"/>
</dbReference>
<gene>
    <name evidence="5" type="ORF">PMEA_00013869</name>
</gene>
<dbReference type="InterPro" id="IPR050964">
    <property type="entry name" value="Striated_Muscle_Regulatory"/>
</dbReference>
<dbReference type="InterPro" id="IPR007110">
    <property type="entry name" value="Ig-like_dom"/>
</dbReference>
<feature type="signal peptide" evidence="2">
    <location>
        <begin position="1"/>
        <end position="24"/>
    </location>
</feature>
<dbReference type="InterPro" id="IPR036179">
    <property type="entry name" value="Ig-like_dom_sf"/>
</dbReference>
<dbReference type="PROSITE" id="PS50835">
    <property type="entry name" value="IG_LIKE"/>
    <property type="match status" value="1"/>
</dbReference>
<dbReference type="Proteomes" id="UP001159428">
    <property type="component" value="Unassembled WGS sequence"/>
</dbReference>
<dbReference type="SUPFAM" id="SSF48726">
    <property type="entry name" value="Immunoglobulin"/>
    <property type="match status" value="1"/>
</dbReference>
<dbReference type="Pfam" id="PF00041">
    <property type="entry name" value="fn3"/>
    <property type="match status" value="1"/>
</dbReference>
<proteinExistence type="predicted"/>
<evidence type="ECO:0000313" key="5">
    <source>
        <dbReference type="EMBL" id="CAH3130221.1"/>
    </source>
</evidence>
<dbReference type="EMBL" id="CALNXJ010000024">
    <property type="protein sequence ID" value="CAH3130221.1"/>
    <property type="molecule type" value="Genomic_DNA"/>
</dbReference>